<keyword evidence="5" id="KW-1185">Reference proteome</keyword>
<dbReference type="EMBL" id="MCFL01000018">
    <property type="protein sequence ID" value="ORZ36128.1"/>
    <property type="molecule type" value="Genomic_DNA"/>
</dbReference>
<dbReference type="OrthoDB" id="9992270at2759"/>
<dbReference type="InterPro" id="IPR038607">
    <property type="entry name" value="PhoD-like_sf"/>
</dbReference>
<dbReference type="PANTHER" id="PTHR43606">
    <property type="entry name" value="PHOSPHATASE, PUTATIVE (AFU_ORTHOLOGUE AFUA_6G08710)-RELATED"/>
    <property type="match status" value="1"/>
</dbReference>
<dbReference type="InterPro" id="IPR029052">
    <property type="entry name" value="Metallo-depent_PP-like"/>
</dbReference>
<dbReference type="InterPro" id="IPR052900">
    <property type="entry name" value="Phospholipid_Metab_Enz"/>
</dbReference>
<dbReference type="STRING" id="765915.A0A1Y2HNG8"/>
<protein>
    <submittedName>
        <fullName evidence="4">PhoD-like phosphatase-domain-containing protein</fullName>
    </submittedName>
</protein>
<organism evidence="4 5">
    <name type="scientific">Catenaria anguillulae PL171</name>
    <dbReference type="NCBI Taxonomy" id="765915"/>
    <lineage>
        <taxon>Eukaryota</taxon>
        <taxon>Fungi</taxon>
        <taxon>Fungi incertae sedis</taxon>
        <taxon>Blastocladiomycota</taxon>
        <taxon>Blastocladiomycetes</taxon>
        <taxon>Blastocladiales</taxon>
        <taxon>Catenariaceae</taxon>
        <taxon>Catenaria</taxon>
    </lineage>
</organism>
<dbReference type="Pfam" id="PF09423">
    <property type="entry name" value="PhoD"/>
    <property type="match status" value="1"/>
</dbReference>
<sequence length="560" mass="61696">MRLPASLFSLFATVVVLSSAVAAAGPDTARVESVTHVSAAELVAHYDSNLVYLSPIVNRPDLAVKLPERKKLAVERGLVKRDGNPAGSISFLHGVASGDPQEDRVILWTKVTPAVRSGAIPVEAQVSTDPSFATILRARAVITTSEVDFSVKIDMNGLKPLTTYWYRFVAGGIASPVGKTKTLPAVNQEVDQFKMDVVSCSNMPHGYFHAYRRIAEGNADVVLHLGDYIYEYDKAGYKPKGGSVPADRDPQPPKLITSLSDYRTRHAQYKADLDLQALHSAKPMIAVWDHEFADNAFPGGAPDNSNVTAWNARKLAAARAYHEYMPIRPNLIVDNLFKVYRGFRIGKLIDLFMIDTRMDGRSEQAKGDPNARTLLGAEQRKWLYDGLADSNAVWKTIGNQVMFAPKPAKILAWEINALADDWNGYPRERSGLLDHLTKNKISNTVMLTGDLHASIASDIYNADKRVVMHEYVAPSITSATPAGDSAAGNFFLKPIFKLINKGNKFIDLYQHGWVSISFTKQRSRAEYWFVNSVKKTNGGAATLAKVLESEVGSNRITRDF</sequence>
<accession>A0A1Y2HNG8</accession>
<feature type="domain" description="PhoD-like phosphatase metallophosphatase" evidence="2">
    <location>
        <begin position="197"/>
        <end position="527"/>
    </location>
</feature>
<comment type="caution">
    <text evidence="4">The sequence shown here is derived from an EMBL/GenBank/DDBJ whole genome shotgun (WGS) entry which is preliminary data.</text>
</comment>
<reference evidence="4 5" key="1">
    <citation type="submission" date="2016-07" db="EMBL/GenBank/DDBJ databases">
        <title>Pervasive Adenine N6-methylation of Active Genes in Fungi.</title>
        <authorList>
            <consortium name="DOE Joint Genome Institute"/>
            <person name="Mondo S.J."/>
            <person name="Dannebaum R.O."/>
            <person name="Kuo R.C."/>
            <person name="Labutti K."/>
            <person name="Haridas S."/>
            <person name="Kuo A."/>
            <person name="Salamov A."/>
            <person name="Ahrendt S.R."/>
            <person name="Lipzen A."/>
            <person name="Sullivan W."/>
            <person name="Andreopoulos W.B."/>
            <person name="Clum A."/>
            <person name="Lindquist E."/>
            <person name="Daum C."/>
            <person name="Ramamoorthy G.K."/>
            <person name="Gryganskyi A."/>
            <person name="Culley D."/>
            <person name="Magnuson J.K."/>
            <person name="James T.Y."/>
            <person name="O'Malley M.A."/>
            <person name="Stajich J.E."/>
            <person name="Spatafora J.W."/>
            <person name="Visel A."/>
            <person name="Grigoriev I.V."/>
        </authorList>
    </citation>
    <scope>NUCLEOTIDE SEQUENCE [LARGE SCALE GENOMIC DNA]</scope>
    <source>
        <strain evidence="4 5">PL171</strain>
    </source>
</reference>
<evidence type="ECO:0000313" key="5">
    <source>
        <dbReference type="Proteomes" id="UP000193411"/>
    </source>
</evidence>
<feature type="signal peptide" evidence="1">
    <location>
        <begin position="1"/>
        <end position="23"/>
    </location>
</feature>
<dbReference type="AlphaFoldDB" id="A0A1Y2HNG8"/>
<gene>
    <name evidence="4" type="ORF">BCR44DRAFT_53560</name>
</gene>
<keyword evidence="1" id="KW-0732">Signal</keyword>
<evidence type="ECO:0000259" key="2">
    <source>
        <dbReference type="Pfam" id="PF09423"/>
    </source>
</evidence>
<dbReference type="SUPFAM" id="SSF56300">
    <property type="entry name" value="Metallo-dependent phosphatases"/>
    <property type="match status" value="1"/>
</dbReference>
<evidence type="ECO:0000256" key="1">
    <source>
        <dbReference type="SAM" id="SignalP"/>
    </source>
</evidence>
<feature type="domain" description="Phospholipase D N-terminal" evidence="3">
    <location>
        <begin position="93"/>
        <end position="182"/>
    </location>
</feature>
<dbReference type="Gene3D" id="3.60.21.70">
    <property type="entry name" value="PhoD-like phosphatase"/>
    <property type="match status" value="1"/>
</dbReference>
<evidence type="ECO:0000259" key="3">
    <source>
        <dbReference type="Pfam" id="PF16655"/>
    </source>
</evidence>
<evidence type="ECO:0000313" key="4">
    <source>
        <dbReference type="EMBL" id="ORZ36128.1"/>
    </source>
</evidence>
<dbReference type="InterPro" id="IPR032093">
    <property type="entry name" value="PhoD_N"/>
</dbReference>
<name>A0A1Y2HNG8_9FUNG</name>
<dbReference type="Proteomes" id="UP000193411">
    <property type="component" value="Unassembled WGS sequence"/>
</dbReference>
<dbReference type="PANTHER" id="PTHR43606:SF7">
    <property type="entry name" value="PHOSPHATASE, PUTATIVE (AFU_ORTHOLOGUE AFUA_6G08710)-RELATED"/>
    <property type="match status" value="1"/>
</dbReference>
<dbReference type="Gene3D" id="2.60.40.380">
    <property type="entry name" value="Purple acid phosphatase-like, N-terminal"/>
    <property type="match status" value="1"/>
</dbReference>
<dbReference type="Pfam" id="PF16655">
    <property type="entry name" value="PhoD_N"/>
    <property type="match status" value="1"/>
</dbReference>
<dbReference type="CDD" id="cd07389">
    <property type="entry name" value="MPP_PhoD"/>
    <property type="match status" value="1"/>
</dbReference>
<proteinExistence type="predicted"/>
<dbReference type="InterPro" id="IPR018946">
    <property type="entry name" value="PhoD-like_MPP"/>
</dbReference>
<feature type="chain" id="PRO_5012553590" evidence="1">
    <location>
        <begin position="24"/>
        <end position="560"/>
    </location>
</feature>